<dbReference type="Pfam" id="PF00378">
    <property type="entry name" value="ECH_1"/>
    <property type="match status" value="1"/>
</dbReference>
<dbReference type="PANTHER" id="PTHR11941:SF54">
    <property type="entry name" value="ENOYL-COA HYDRATASE, MITOCHONDRIAL"/>
    <property type="match status" value="1"/>
</dbReference>
<accession>A0A3L8R956</accession>
<dbReference type="STRING" id="1343740.M271_00280"/>
<evidence type="ECO:0008006" key="4">
    <source>
        <dbReference type="Google" id="ProtNLM"/>
    </source>
</evidence>
<protein>
    <recommendedName>
        <fullName evidence="4">Enoyl-CoA hydratase</fullName>
    </recommendedName>
</protein>
<dbReference type="CDD" id="cd06558">
    <property type="entry name" value="crotonase-like"/>
    <property type="match status" value="1"/>
</dbReference>
<dbReference type="PANTHER" id="PTHR11941">
    <property type="entry name" value="ENOYL-COA HYDRATASE-RELATED"/>
    <property type="match status" value="1"/>
</dbReference>
<dbReference type="Gene3D" id="3.90.226.10">
    <property type="entry name" value="2-enoyl-CoA Hydratase, Chain A, domain 1"/>
    <property type="match status" value="1"/>
</dbReference>
<dbReference type="NCBIfam" id="NF042431">
    <property type="entry name" value="EnCoAhydt_DpgB"/>
    <property type="match status" value="1"/>
</dbReference>
<dbReference type="GO" id="GO:0006635">
    <property type="term" value="P:fatty acid beta-oxidation"/>
    <property type="evidence" value="ECO:0007669"/>
    <property type="project" value="TreeGrafter"/>
</dbReference>
<evidence type="ECO:0000313" key="3">
    <source>
        <dbReference type="Proteomes" id="UP000281594"/>
    </source>
</evidence>
<dbReference type="InterPro" id="IPR001753">
    <property type="entry name" value="Enoyl-CoA_hydra/iso"/>
</dbReference>
<dbReference type="SUPFAM" id="SSF52096">
    <property type="entry name" value="ClpP/crotonase"/>
    <property type="match status" value="1"/>
</dbReference>
<proteinExistence type="predicted"/>
<dbReference type="AlphaFoldDB" id="A0A3L8R956"/>
<sequence>MTVAVTDVRRPVTVASTGADQANFLEHRVHVEANEERVVCRVLLNNSDARSPCVIADKETDPDRTLLPDGMGILARLDGGSPLPELTAAVNAVCEEAEEPREPTVVVLRFAPSPPGAREWPGDVSIHEVNRWERAVRRLERLDNLTIAVAQGTCGGPVLDLLLAAAFRIGTPDLKLVLPVNDEHFWPGMVLYRLVQHIGPARARRIVLWGSDIPLPDAIELGIVDEVSNDVTEAVRNAAALRGRLSDREARIRRRLLEEATSAEYQDALGAHLAACDRELRRLRNGGPGTPAGTAAGHVEAAG</sequence>
<gene>
    <name evidence="2" type="ORF">D3C57_143410</name>
</gene>
<dbReference type="Proteomes" id="UP000281594">
    <property type="component" value="Unassembled WGS sequence"/>
</dbReference>
<evidence type="ECO:0000256" key="1">
    <source>
        <dbReference type="SAM" id="MobiDB-lite"/>
    </source>
</evidence>
<dbReference type="InterPro" id="IPR029045">
    <property type="entry name" value="ClpP/crotonase-like_dom_sf"/>
</dbReference>
<dbReference type="InterPro" id="IPR053545">
    <property type="entry name" value="Enoyl-CoA_hydratase-like"/>
</dbReference>
<dbReference type="GO" id="GO:0003824">
    <property type="term" value="F:catalytic activity"/>
    <property type="evidence" value="ECO:0007669"/>
    <property type="project" value="UniProtKB-ARBA"/>
</dbReference>
<feature type="region of interest" description="Disordered" evidence="1">
    <location>
        <begin position="284"/>
        <end position="303"/>
    </location>
</feature>
<evidence type="ECO:0000313" key="2">
    <source>
        <dbReference type="EMBL" id="RLV76226.1"/>
    </source>
</evidence>
<reference evidence="2 3" key="1">
    <citation type="journal article" date="2018" name="J. Biol. Chem.">
        <title>Discovery of the actinoplanic acid pathway in Streptomyces rapamycinicus reveals a genetically conserved synergism with rapamycin.</title>
        <authorList>
            <person name="Mrak P."/>
            <person name="Krastel P."/>
            <person name="Pivk Lukancic P."/>
            <person name="Tao J."/>
            <person name="Pistorius D."/>
            <person name="Moore C.M."/>
        </authorList>
    </citation>
    <scope>NUCLEOTIDE SEQUENCE [LARGE SCALE GENOMIC DNA]</scope>
    <source>
        <strain evidence="2 3">NRRL 5491</strain>
    </source>
</reference>
<name>A0A3L8R956_STRRN</name>
<comment type="caution">
    <text evidence="2">The sequence shown here is derived from an EMBL/GenBank/DDBJ whole genome shotgun (WGS) entry which is preliminary data.</text>
</comment>
<dbReference type="EMBL" id="QYCY01000002">
    <property type="protein sequence ID" value="RLV76226.1"/>
    <property type="molecule type" value="Genomic_DNA"/>
</dbReference>
<organism evidence="2 3">
    <name type="scientific">Streptomyces rapamycinicus (strain ATCC 29253 / DSM 41530 / NRRL 5491 / AYB-994)</name>
    <name type="common">Streptomyces hygroscopicus (strain ATCC 29253)</name>
    <dbReference type="NCBI Taxonomy" id="1343740"/>
    <lineage>
        <taxon>Bacteria</taxon>
        <taxon>Bacillati</taxon>
        <taxon>Actinomycetota</taxon>
        <taxon>Actinomycetes</taxon>
        <taxon>Kitasatosporales</taxon>
        <taxon>Streptomycetaceae</taxon>
        <taxon>Streptomyces</taxon>
        <taxon>Streptomyces violaceusniger group</taxon>
    </lineage>
</organism>